<keyword evidence="5" id="KW-1185">Reference proteome</keyword>
<comment type="similarity">
    <text evidence="1">Belongs to the LOB domain-containing protein family.</text>
</comment>
<dbReference type="OrthoDB" id="1893065at2759"/>
<dbReference type="InterPro" id="IPR004883">
    <property type="entry name" value="LOB"/>
</dbReference>
<dbReference type="PANTHER" id="PTHR31301:SF21">
    <property type="entry name" value="LOB DOMAIN-CONTAINING PROTEIN 27-RELATED"/>
    <property type="match status" value="1"/>
</dbReference>
<dbReference type="Proteomes" id="UP000316621">
    <property type="component" value="Chromosome 10"/>
</dbReference>
<name>A0A4Y7L6R4_PAPSO</name>
<accession>A0A4Y7L6R4</accession>
<dbReference type="Gramene" id="RZC79969">
    <property type="protein sequence ID" value="RZC79969"/>
    <property type="gene ID" value="C5167_042548"/>
</dbReference>
<dbReference type="PROSITE" id="PS50891">
    <property type="entry name" value="LOB"/>
    <property type="match status" value="1"/>
</dbReference>
<dbReference type="EMBL" id="CM010724">
    <property type="protein sequence ID" value="RZC79969.1"/>
    <property type="molecule type" value="Genomic_DNA"/>
</dbReference>
<feature type="region of interest" description="Disordered" evidence="2">
    <location>
        <begin position="261"/>
        <end position="285"/>
    </location>
</feature>
<evidence type="ECO:0000313" key="5">
    <source>
        <dbReference type="Proteomes" id="UP000316621"/>
    </source>
</evidence>
<gene>
    <name evidence="4" type="ORF">C5167_042548</name>
</gene>
<evidence type="ECO:0000256" key="2">
    <source>
        <dbReference type="SAM" id="MobiDB-lite"/>
    </source>
</evidence>
<sequence>MTVKGGTNHACAACKYQRRKCAPDCALAPYFPHDQPKMFQNAHRLFGVSNIQKILKPLTPNLKKEATRSIIYESNMRARFPVSGCQGVIIQLQYQLQQAELELHYVRAQLEMYRQQNQIQTSPELLQLGNLNMAAAASPAPDYNTLSLFQQQSYDDNNVSVVNGDVAGIMPMQSFSNENSQGYGNDVTPVDYVKNEIVNPLWMQHDFIANDHHNGNNNNNSTKVQSHEFFVEQPVLFQQEPDVLESQDYDEMPAFFDAIDDKEGYESSSPESSPGDATQSIEHVSENELKNAAACFSLTSVN</sequence>
<dbReference type="Pfam" id="PF03195">
    <property type="entry name" value="LOB"/>
    <property type="match status" value="1"/>
</dbReference>
<organism evidence="4 5">
    <name type="scientific">Papaver somniferum</name>
    <name type="common">Opium poppy</name>
    <dbReference type="NCBI Taxonomy" id="3469"/>
    <lineage>
        <taxon>Eukaryota</taxon>
        <taxon>Viridiplantae</taxon>
        <taxon>Streptophyta</taxon>
        <taxon>Embryophyta</taxon>
        <taxon>Tracheophyta</taxon>
        <taxon>Spermatophyta</taxon>
        <taxon>Magnoliopsida</taxon>
        <taxon>Ranunculales</taxon>
        <taxon>Papaveraceae</taxon>
        <taxon>Papaveroideae</taxon>
        <taxon>Papaver</taxon>
    </lineage>
</organism>
<feature type="domain" description="LOB" evidence="3">
    <location>
        <begin position="9"/>
        <end position="110"/>
    </location>
</feature>
<evidence type="ECO:0000313" key="4">
    <source>
        <dbReference type="EMBL" id="RZC79969.1"/>
    </source>
</evidence>
<dbReference type="OMA" id="CMGIINQ"/>
<dbReference type="AlphaFoldDB" id="A0A4Y7L6R4"/>
<proteinExistence type="inferred from homology"/>
<protein>
    <recommendedName>
        <fullName evidence="3">LOB domain-containing protein</fullName>
    </recommendedName>
</protein>
<dbReference type="PANTHER" id="PTHR31301">
    <property type="entry name" value="LOB DOMAIN-CONTAINING PROTEIN 4-RELATED"/>
    <property type="match status" value="1"/>
</dbReference>
<dbReference type="STRING" id="3469.A0A4Y7L6R4"/>
<reference evidence="4 5" key="1">
    <citation type="journal article" date="2018" name="Science">
        <title>The opium poppy genome and morphinan production.</title>
        <authorList>
            <person name="Guo L."/>
            <person name="Winzer T."/>
            <person name="Yang X."/>
            <person name="Li Y."/>
            <person name="Ning Z."/>
            <person name="He Z."/>
            <person name="Teodor R."/>
            <person name="Lu Y."/>
            <person name="Bowser T.A."/>
            <person name="Graham I.A."/>
            <person name="Ye K."/>
        </authorList>
    </citation>
    <scope>NUCLEOTIDE SEQUENCE [LARGE SCALE GENOMIC DNA]</scope>
    <source>
        <strain evidence="5">cv. HN1</strain>
        <tissue evidence="4">Leaves</tissue>
    </source>
</reference>
<evidence type="ECO:0000259" key="3">
    <source>
        <dbReference type="PROSITE" id="PS50891"/>
    </source>
</evidence>
<evidence type="ECO:0000256" key="1">
    <source>
        <dbReference type="ARBA" id="ARBA00005474"/>
    </source>
</evidence>